<reference evidence="1" key="2">
    <citation type="submission" date="2020-11" db="EMBL/GenBank/DDBJ databases">
        <authorList>
            <person name="McCartney M.A."/>
            <person name="Auch B."/>
            <person name="Kono T."/>
            <person name="Mallez S."/>
            <person name="Becker A."/>
            <person name="Gohl D.M."/>
            <person name="Silverstein K.A.T."/>
            <person name="Koren S."/>
            <person name="Bechman K.B."/>
            <person name="Herman A."/>
            <person name="Abrahante J.E."/>
            <person name="Garbe J."/>
        </authorList>
    </citation>
    <scope>NUCLEOTIDE SEQUENCE</scope>
    <source>
        <strain evidence="1">Duluth1</strain>
        <tissue evidence="1">Whole animal</tissue>
    </source>
</reference>
<reference evidence="1" key="1">
    <citation type="journal article" date="2019" name="bioRxiv">
        <title>The Genome of the Zebra Mussel, Dreissena polymorpha: A Resource for Invasive Species Research.</title>
        <authorList>
            <person name="McCartney M.A."/>
            <person name="Auch B."/>
            <person name="Kono T."/>
            <person name="Mallez S."/>
            <person name="Zhang Y."/>
            <person name="Obille A."/>
            <person name="Becker A."/>
            <person name="Abrahante J.E."/>
            <person name="Garbe J."/>
            <person name="Badalamenti J.P."/>
            <person name="Herman A."/>
            <person name="Mangelson H."/>
            <person name="Liachko I."/>
            <person name="Sullivan S."/>
            <person name="Sone E.D."/>
            <person name="Koren S."/>
            <person name="Silverstein K.A.T."/>
            <person name="Beckman K.B."/>
            <person name="Gohl D.M."/>
        </authorList>
    </citation>
    <scope>NUCLEOTIDE SEQUENCE</scope>
    <source>
        <strain evidence="1">Duluth1</strain>
        <tissue evidence="1">Whole animal</tissue>
    </source>
</reference>
<organism evidence="1 2">
    <name type="scientific">Dreissena polymorpha</name>
    <name type="common">Zebra mussel</name>
    <name type="synonym">Mytilus polymorpha</name>
    <dbReference type="NCBI Taxonomy" id="45954"/>
    <lineage>
        <taxon>Eukaryota</taxon>
        <taxon>Metazoa</taxon>
        <taxon>Spiralia</taxon>
        <taxon>Lophotrochozoa</taxon>
        <taxon>Mollusca</taxon>
        <taxon>Bivalvia</taxon>
        <taxon>Autobranchia</taxon>
        <taxon>Heteroconchia</taxon>
        <taxon>Euheterodonta</taxon>
        <taxon>Imparidentia</taxon>
        <taxon>Neoheterodontei</taxon>
        <taxon>Myida</taxon>
        <taxon>Dreissenoidea</taxon>
        <taxon>Dreissenidae</taxon>
        <taxon>Dreissena</taxon>
    </lineage>
</organism>
<dbReference type="EMBL" id="JAIWYP010000009">
    <property type="protein sequence ID" value="KAH3777815.1"/>
    <property type="molecule type" value="Genomic_DNA"/>
</dbReference>
<name>A0A9D4IKL9_DREPO</name>
<proteinExistence type="predicted"/>
<comment type="caution">
    <text evidence="1">The sequence shown here is derived from an EMBL/GenBank/DDBJ whole genome shotgun (WGS) entry which is preliminary data.</text>
</comment>
<accession>A0A9D4IKL9</accession>
<sequence>MSSSELCLHSLRRPSWILRTCRLGSICLSWSFDHRSGRPGAESTKEDQRSFGIIPVRASTKNGRVFWIIELKRCYSLDDRQNS</sequence>
<keyword evidence="2" id="KW-1185">Reference proteome</keyword>
<dbReference type="Proteomes" id="UP000828390">
    <property type="component" value="Unassembled WGS sequence"/>
</dbReference>
<evidence type="ECO:0000313" key="1">
    <source>
        <dbReference type="EMBL" id="KAH3777815.1"/>
    </source>
</evidence>
<dbReference type="AlphaFoldDB" id="A0A9D4IKL9"/>
<evidence type="ECO:0000313" key="2">
    <source>
        <dbReference type="Proteomes" id="UP000828390"/>
    </source>
</evidence>
<gene>
    <name evidence="1" type="ORF">DPMN_179263</name>
</gene>
<protein>
    <submittedName>
        <fullName evidence="1">Uncharacterized protein</fullName>
    </submittedName>
</protein>